<gene>
    <name evidence="1" type="ORF">Rhe02_38500</name>
</gene>
<keyword evidence="2" id="KW-1185">Reference proteome</keyword>
<dbReference type="EMBL" id="BONY01000021">
    <property type="protein sequence ID" value="GIH05783.1"/>
    <property type="molecule type" value="Genomic_DNA"/>
</dbReference>
<reference evidence="1" key="1">
    <citation type="submission" date="2021-01" db="EMBL/GenBank/DDBJ databases">
        <title>Whole genome shotgun sequence of Rhizocola hellebori NBRC 109834.</title>
        <authorList>
            <person name="Komaki H."/>
            <person name="Tamura T."/>
        </authorList>
    </citation>
    <scope>NUCLEOTIDE SEQUENCE</scope>
    <source>
        <strain evidence="1">NBRC 109834</strain>
    </source>
</reference>
<proteinExistence type="predicted"/>
<protein>
    <submittedName>
        <fullName evidence="1">Uncharacterized protein</fullName>
    </submittedName>
</protein>
<dbReference type="RefSeq" id="WP_203909619.1">
    <property type="nucleotide sequence ID" value="NZ_BONY01000021.1"/>
</dbReference>
<name>A0A8J3Q9R8_9ACTN</name>
<comment type="caution">
    <text evidence="1">The sequence shown here is derived from an EMBL/GenBank/DDBJ whole genome shotgun (WGS) entry which is preliminary data.</text>
</comment>
<sequence length="114" mass="11699">MVFIASRHPVWRMVRRSLQLLTGAVMLTAALSSGPVDVSTVAIQPPVTTAVSMAGTPSPVQGFVDSTPIHAEPAVAAAVLDRAEQPAPVALTAISVLSGRILAAALGERAPPRL</sequence>
<organism evidence="1 2">
    <name type="scientific">Rhizocola hellebori</name>
    <dbReference type="NCBI Taxonomy" id="1392758"/>
    <lineage>
        <taxon>Bacteria</taxon>
        <taxon>Bacillati</taxon>
        <taxon>Actinomycetota</taxon>
        <taxon>Actinomycetes</taxon>
        <taxon>Micromonosporales</taxon>
        <taxon>Micromonosporaceae</taxon>
        <taxon>Rhizocola</taxon>
    </lineage>
</organism>
<dbReference type="AlphaFoldDB" id="A0A8J3Q9R8"/>
<accession>A0A8J3Q9R8</accession>
<evidence type="ECO:0000313" key="1">
    <source>
        <dbReference type="EMBL" id="GIH05783.1"/>
    </source>
</evidence>
<dbReference type="Proteomes" id="UP000612899">
    <property type="component" value="Unassembled WGS sequence"/>
</dbReference>
<evidence type="ECO:0000313" key="2">
    <source>
        <dbReference type="Proteomes" id="UP000612899"/>
    </source>
</evidence>